<proteinExistence type="predicted"/>
<keyword evidence="3" id="KW-1185">Reference proteome</keyword>
<dbReference type="RefSeq" id="WP_329359222.1">
    <property type="nucleotide sequence ID" value="NZ_CP108640.1"/>
</dbReference>
<dbReference type="Gene3D" id="2.60.120.620">
    <property type="entry name" value="q2cbj1_9rhob like domain"/>
    <property type="match status" value="1"/>
</dbReference>
<feature type="region of interest" description="Disordered" evidence="1">
    <location>
        <begin position="1"/>
        <end position="31"/>
    </location>
</feature>
<feature type="compositionally biased region" description="Basic and acidic residues" evidence="1">
    <location>
        <begin position="18"/>
        <end position="31"/>
    </location>
</feature>
<dbReference type="EMBL" id="CP109491">
    <property type="protein sequence ID" value="WUX41444.1"/>
    <property type="molecule type" value="Genomic_DNA"/>
</dbReference>
<evidence type="ECO:0000313" key="2">
    <source>
        <dbReference type="EMBL" id="WUX41444.1"/>
    </source>
</evidence>
<feature type="compositionally biased region" description="Basic and acidic residues" evidence="1">
    <location>
        <begin position="124"/>
        <end position="143"/>
    </location>
</feature>
<organism evidence="2 3">
    <name type="scientific">Streptomyces anulatus</name>
    <name type="common">Streptomyces chrysomallus</name>
    <dbReference type="NCBI Taxonomy" id="1892"/>
    <lineage>
        <taxon>Bacteria</taxon>
        <taxon>Bacillati</taxon>
        <taxon>Actinomycetota</taxon>
        <taxon>Actinomycetes</taxon>
        <taxon>Kitasatosporales</taxon>
        <taxon>Streptomycetaceae</taxon>
        <taxon>Streptomyces</taxon>
    </lineage>
</organism>
<sequence>MRSSFSPAGTEFGGNTDPRVRPRGDTTEERKNFEERGYLVLPAFLPPPLLARLVPEVDRWMDEGLRDRSIACSTGPETGARPPVLELELPAHGELLVHPPLMTVLADIMGGAFAHHHLHSQRQGAKDSGKPWHHDHEPNDLGDRSLPMVHALHYLGGLDEAVGSLAVLPGSHREDVPKDFRAALGTTALPGEVVIDRLPHGSTVLINSAVFHARRPALSPLAGRDRYFVDASYCRTGARWRPVKPYWRYMLARARELGLGGGQWPELFDERHFTEFPGAVGR</sequence>
<dbReference type="Pfam" id="PF05721">
    <property type="entry name" value="PhyH"/>
    <property type="match status" value="1"/>
</dbReference>
<dbReference type="PANTHER" id="PTHR20883">
    <property type="entry name" value="PHYTANOYL-COA DIOXYGENASE DOMAIN CONTAINING 1"/>
    <property type="match status" value="1"/>
</dbReference>
<accession>A0ABZ1ZRR4</accession>
<dbReference type="PANTHER" id="PTHR20883:SF14">
    <property type="entry name" value="PHYTANOYL-COA DIOXYGENASE"/>
    <property type="match status" value="1"/>
</dbReference>
<protein>
    <submittedName>
        <fullName evidence="2">Phytanoyl-CoA dioxygenase family protein</fullName>
    </submittedName>
</protein>
<feature type="region of interest" description="Disordered" evidence="1">
    <location>
        <begin position="117"/>
        <end position="143"/>
    </location>
</feature>
<dbReference type="Proteomes" id="UP001431926">
    <property type="component" value="Chromosome"/>
</dbReference>
<dbReference type="GO" id="GO:0051213">
    <property type="term" value="F:dioxygenase activity"/>
    <property type="evidence" value="ECO:0007669"/>
    <property type="project" value="UniProtKB-KW"/>
</dbReference>
<name>A0ABZ1ZRR4_STRAQ</name>
<reference evidence="2" key="1">
    <citation type="submission" date="2022-10" db="EMBL/GenBank/DDBJ databases">
        <title>The complete genomes of actinobacterial strains from the NBC collection.</title>
        <authorList>
            <person name="Joergensen T.S."/>
            <person name="Alvarez Arevalo M."/>
            <person name="Sterndorff E.B."/>
            <person name="Faurdal D."/>
            <person name="Vuksanovic O."/>
            <person name="Mourched A.-S."/>
            <person name="Charusanti P."/>
            <person name="Shaw S."/>
            <person name="Blin K."/>
            <person name="Weber T."/>
        </authorList>
    </citation>
    <scope>NUCLEOTIDE SEQUENCE</scope>
    <source>
        <strain evidence="2">NBC_01436</strain>
    </source>
</reference>
<keyword evidence="2" id="KW-0223">Dioxygenase</keyword>
<evidence type="ECO:0000313" key="3">
    <source>
        <dbReference type="Proteomes" id="UP001431926"/>
    </source>
</evidence>
<gene>
    <name evidence="2" type="ORF">OG367_36770</name>
</gene>
<dbReference type="InterPro" id="IPR008775">
    <property type="entry name" value="Phytyl_CoA_dOase-like"/>
</dbReference>
<evidence type="ECO:0000256" key="1">
    <source>
        <dbReference type="SAM" id="MobiDB-lite"/>
    </source>
</evidence>
<dbReference type="SUPFAM" id="SSF51197">
    <property type="entry name" value="Clavaminate synthase-like"/>
    <property type="match status" value="1"/>
</dbReference>
<keyword evidence="2" id="KW-0560">Oxidoreductase</keyword>